<dbReference type="Gene3D" id="3.30.40.10">
    <property type="entry name" value="Zinc/RING finger domain, C3HC4 (zinc finger)"/>
    <property type="match status" value="1"/>
</dbReference>
<dbReference type="GO" id="GO:0061630">
    <property type="term" value="F:ubiquitin protein ligase activity"/>
    <property type="evidence" value="ECO:0007669"/>
    <property type="project" value="TreeGrafter"/>
</dbReference>
<dbReference type="EMBL" id="JAQMWT010000330">
    <property type="protein sequence ID" value="KAJ8604544.1"/>
    <property type="molecule type" value="Genomic_DNA"/>
</dbReference>
<dbReference type="SUPFAM" id="SSF57850">
    <property type="entry name" value="RING/U-box"/>
    <property type="match status" value="1"/>
</dbReference>
<dbReference type="InterPro" id="IPR051438">
    <property type="entry name" value="RNF_E3_ubiq-protein_ligase"/>
</dbReference>
<dbReference type="SMART" id="SM00184">
    <property type="entry name" value="RING"/>
    <property type="match status" value="1"/>
</dbReference>
<feature type="compositionally biased region" description="Basic residues" evidence="5">
    <location>
        <begin position="30"/>
        <end position="43"/>
    </location>
</feature>
<name>A0AAD7UFF1_9STRA</name>
<evidence type="ECO:0000256" key="4">
    <source>
        <dbReference type="PROSITE-ProRule" id="PRU00175"/>
    </source>
</evidence>
<evidence type="ECO:0000313" key="7">
    <source>
        <dbReference type="EMBL" id="KAJ8604544.1"/>
    </source>
</evidence>
<dbReference type="GO" id="GO:0006511">
    <property type="term" value="P:ubiquitin-dependent protein catabolic process"/>
    <property type="evidence" value="ECO:0007669"/>
    <property type="project" value="TreeGrafter"/>
</dbReference>
<feature type="region of interest" description="Disordered" evidence="5">
    <location>
        <begin position="293"/>
        <end position="315"/>
    </location>
</feature>
<feature type="compositionally biased region" description="Basic and acidic residues" evidence="5">
    <location>
        <begin position="63"/>
        <end position="75"/>
    </location>
</feature>
<comment type="caution">
    <text evidence="7">The sequence shown here is derived from an EMBL/GenBank/DDBJ whole genome shotgun (WGS) entry which is preliminary data.</text>
</comment>
<protein>
    <recommendedName>
        <fullName evidence="6">RING-type domain-containing protein</fullName>
    </recommendedName>
</protein>
<keyword evidence="1" id="KW-0479">Metal-binding</keyword>
<dbReference type="PANTHER" id="PTHR46016:SF1">
    <property type="entry name" value="RING-TYPE DOMAIN-CONTAINING PROTEIN"/>
    <property type="match status" value="1"/>
</dbReference>
<dbReference type="InterPro" id="IPR001841">
    <property type="entry name" value="Znf_RING"/>
</dbReference>
<evidence type="ECO:0000256" key="3">
    <source>
        <dbReference type="ARBA" id="ARBA00022833"/>
    </source>
</evidence>
<dbReference type="PANTHER" id="PTHR46016">
    <property type="entry name" value="ZINC FINGER, RING/FYVE/PHD-TYPE"/>
    <property type="match status" value="1"/>
</dbReference>
<reference evidence="7" key="1">
    <citation type="submission" date="2023-01" db="EMBL/GenBank/DDBJ databases">
        <title>Metagenome sequencing of chrysophaentin producing Chrysophaeum taylorii.</title>
        <authorList>
            <person name="Davison J."/>
            <person name="Bewley C."/>
        </authorList>
    </citation>
    <scope>NUCLEOTIDE SEQUENCE</scope>
    <source>
        <strain evidence="7">NIES-1699</strain>
    </source>
</reference>
<dbReference type="AlphaFoldDB" id="A0AAD7UFF1"/>
<gene>
    <name evidence="7" type="ORF">CTAYLR_000986</name>
</gene>
<evidence type="ECO:0000256" key="5">
    <source>
        <dbReference type="SAM" id="MobiDB-lite"/>
    </source>
</evidence>
<feature type="compositionally biased region" description="Basic and acidic residues" evidence="5">
    <location>
        <begin position="44"/>
        <end position="56"/>
    </location>
</feature>
<dbReference type="PROSITE" id="PS00518">
    <property type="entry name" value="ZF_RING_1"/>
    <property type="match status" value="1"/>
</dbReference>
<dbReference type="GO" id="GO:0008270">
    <property type="term" value="F:zinc ion binding"/>
    <property type="evidence" value="ECO:0007669"/>
    <property type="project" value="UniProtKB-KW"/>
</dbReference>
<organism evidence="7 8">
    <name type="scientific">Chrysophaeum taylorii</name>
    <dbReference type="NCBI Taxonomy" id="2483200"/>
    <lineage>
        <taxon>Eukaryota</taxon>
        <taxon>Sar</taxon>
        <taxon>Stramenopiles</taxon>
        <taxon>Ochrophyta</taxon>
        <taxon>Pelagophyceae</taxon>
        <taxon>Pelagomonadales</taxon>
        <taxon>Pelagomonadaceae</taxon>
        <taxon>Chrysophaeum</taxon>
    </lineage>
</organism>
<sequence length="333" mass="37870">MTEWVEVTIARKAAPPVPEEKEESEDPPKHLTKQQLKNRKRSERRKERSNKAPTEPRHRRRRRQEDSKDRDKSSESESESQEEVETLGELERRSRRLSKMLKQIEAAESKVEKGLHDAQVITKIKRREAVERELATVRRDLAAIEDRRQAKLAARHAASAARARDRDSDALLILSVKFDERFACPICTEVVEAAVSVPRACAHVFCRACLEDHVAKAARPDDCACPMCRSKLCDPQGRVDARPHAASRARLKYLTGYCHCGDSLPLNKLRDHLRHCGPKAHLFAPRRKFGHEFKQPSFSSSSSSSRRGGDARLDTTDERLQLQAALLASVHDR</sequence>
<evidence type="ECO:0000256" key="1">
    <source>
        <dbReference type="ARBA" id="ARBA00022723"/>
    </source>
</evidence>
<proteinExistence type="predicted"/>
<evidence type="ECO:0000259" key="6">
    <source>
        <dbReference type="PROSITE" id="PS50089"/>
    </source>
</evidence>
<accession>A0AAD7UFF1</accession>
<keyword evidence="3" id="KW-0862">Zinc</keyword>
<dbReference type="GO" id="GO:0000209">
    <property type="term" value="P:protein polyubiquitination"/>
    <property type="evidence" value="ECO:0007669"/>
    <property type="project" value="TreeGrafter"/>
</dbReference>
<feature type="region of interest" description="Disordered" evidence="5">
    <location>
        <begin position="1"/>
        <end position="91"/>
    </location>
</feature>
<keyword evidence="2 4" id="KW-0863">Zinc-finger</keyword>
<feature type="compositionally biased region" description="Acidic residues" evidence="5">
    <location>
        <begin position="76"/>
        <end position="88"/>
    </location>
</feature>
<keyword evidence="8" id="KW-1185">Reference proteome</keyword>
<dbReference type="InterPro" id="IPR013083">
    <property type="entry name" value="Znf_RING/FYVE/PHD"/>
</dbReference>
<dbReference type="PROSITE" id="PS50089">
    <property type="entry name" value="ZF_RING_2"/>
    <property type="match status" value="1"/>
</dbReference>
<dbReference type="Pfam" id="PF13445">
    <property type="entry name" value="zf-RING_UBOX"/>
    <property type="match status" value="1"/>
</dbReference>
<feature type="domain" description="RING-type" evidence="6">
    <location>
        <begin position="184"/>
        <end position="229"/>
    </location>
</feature>
<dbReference type="InterPro" id="IPR017907">
    <property type="entry name" value="Znf_RING_CS"/>
</dbReference>
<dbReference type="InterPro" id="IPR027370">
    <property type="entry name" value="Znf-RING_euk"/>
</dbReference>
<dbReference type="Proteomes" id="UP001230188">
    <property type="component" value="Unassembled WGS sequence"/>
</dbReference>
<evidence type="ECO:0000256" key="2">
    <source>
        <dbReference type="ARBA" id="ARBA00022771"/>
    </source>
</evidence>
<evidence type="ECO:0000313" key="8">
    <source>
        <dbReference type="Proteomes" id="UP001230188"/>
    </source>
</evidence>